<organism evidence="5 6">
    <name type="scientific">Raineya orbicola</name>
    <dbReference type="NCBI Taxonomy" id="2016530"/>
    <lineage>
        <taxon>Bacteria</taxon>
        <taxon>Pseudomonadati</taxon>
        <taxon>Bacteroidota</taxon>
        <taxon>Cytophagia</taxon>
        <taxon>Cytophagales</taxon>
        <taxon>Raineyaceae</taxon>
        <taxon>Raineya</taxon>
    </lineage>
</organism>
<dbReference type="InterPro" id="IPR003439">
    <property type="entry name" value="ABC_transporter-like_ATP-bd"/>
</dbReference>
<dbReference type="SMART" id="SM00382">
    <property type="entry name" value="AAA"/>
    <property type="match status" value="1"/>
</dbReference>
<dbReference type="InterPro" id="IPR027417">
    <property type="entry name" value="P-loop_NTPase"/>
</dbReference>
<evidence type="ECO:0000256" key="2">
    <source>
        <dbReference type="ARBA" id="ARBA00022741"/>
    </source>
</evidence>
<dbReference type="AlphaFoldDB" id="A0A2N3IFA0"/>
<dbReference type="InterPro" id="IPR017871">
    <property type="entry name" value="ABC_transporter-like_CS"/>
</dbReference>
<dbReference type="Pfam" id="PF00005">
    <property type="entry name" value="ABC_tran"/>
    <property type="match status" value="1"/>
</dbReference>
<proteinExistence type="predicted"/>
<sequence>MLTIYAQNLGKKFNNEWIFRNFSFEFQANKPVAITGNNGSGKSTLLQVISGILPASEGKIFYKVNDKVITTENFYKYLAWASPYMELVEELTLTEMIQFHKKLKGLQTAHLVEILRLENARHKYIKNFSSGMKQRLKLGLAFYSPVPVLLLDEPTTNLDQENTLWYRSEMQRLLGEKLIIVASNQPEEYEFCKVKISLQ</sequence>
<evidence type="ECO:0000256" key="3">
    <source>
        <dbReference type="ARBA" id="ARBA00022840"/>
    </source>
</evidence>
<dbReference type="PANTHER" id="PTHR42939">
    <property type="entry name" value="ABC TRANSPORTER ATP-BINDING PROTEIN ALBC-RELATED"/>
    <property type="match status" value="1"/>
</dbReference>
<dbReference type="InterPro" id="IPR003593">
    <property type="entry name" value="AAA+_ATPase"/>
</dbReference>
<evidence type="ECO:0000259" key="4">
    <source>
        <dbReference type="PROSITE" id="PS50893"/>
    </source>
</evidence>
<keyword evidence="2" id="KW-0547">Nucleotide-binding</keyword>
<dbReference type="PROSITE" id="PS50893">
    <property type="entry name" value="ABC_TRANSPORTER_2"/>
    <property type="match status" value="1"/>
</dbReference>
<protein>
    <submittedName>
        <fullName evidence="5">ABC transporter</fullName>
    </submittedName>
</protein>
<dbReference type="GO" id="GO:0016887">
    <property type="term" value="F:ATP hydrolysis activity"/>
    <property type="evidence" value="ECO:0007669"/>
    <property type="project" value="InterPro"/>
</dbReference>
<comment type="caution">
    <text evidence="5">The sequence shown here is derived from an EMBL/GenBank/DDBJ whole genome shotgun (WGS) entry which is preliminary data.</text>
</comment>
<accession>A0A2N3IFA0</accession>
<dbReference type="PANTHER" id="PTHR42939:SF1">
    <property type="entry name" value="ABC TRANSPORTER ATP-BINDING PROTEIN ALBC-RELATED"/>
    <property type="match status" value="1"/>
</dbReference>
<evidence type="ECO:0000256" key="1">
    <source>
        <dbReference type="ARBA" id="ARBA00022448"/>
    </source>
</evidence>
<evidence type="ECO:0000313" key="6">
    <source>
        <dbReference type="Proteomes" id="UP000233387"/>
    </source>
</evidence>
<dbReference type="OrthoDB" id="9808363at2"/>
<dbReference type="EMBL" id="NKXO01000021">
    <property type="protein sequence ID" value="PKQ68977.1"/>
    <property type="molecule type" value="Genomic_DNA"/>
</dbReference>
<name>A0A2N3IFA0_9BACT</name>
<dbReference type="GO" id="GO:0005524">
    <property type="term" value="F:ATP binding"/>
    <property type="evidence" value="ECO:0007669"/>
    <property type="project" value="UniProtKB-KW"/>
</dbReference>
<dbReference type="InterPro" id="IPR051782">
    <property type="entry name" value="ABC_Transporter_VariousFunc"/>
</dbReference>
<feature type="domain" description="ABC transporter" evidence="4">
    <location>
        <begin position="4"/>
        <end position="199"/>
    </location>
</feature>
<dbReference type="Proteomes" id="UP000233387">
    <property type="component" value="Unassembled WGS sequence"/>
</dbReference>
<dbReference type="SUPFAM" id="SSF52540">
    <property type="entry name" value="P-loop containing nucleoside triphosphate hydrolases"/>
    <property type="match status" value="1"/>
</dbReference>
<evidence type="ECO:0000313" key="5">
    <source>
        <dbReference type="EMBL" id="PKQ68977.1"/>
    </source>
</evidence>
<keyword evidence="1" id="KW-0813">Transport</keyword>
<dbReference type="RefSeq" id="WP_101358775.1">
    <property type="nucleotide sequence ID" value="NZ_NKXO01000021.1"/>
</dbReference>
<keyword evidence="3" id="KW-0067">ATP-binding</keyword>
<gene>
    <name evidence="5" type="ORF">Rain11_1510</name>
</gene>
<reference evidence="5 6" key="1">
    <citation type="submission" date="2017-06" db="EMBL/GenBank/DDBJ databases">
        <title>Raineya orbicola gen. nov., sp. nov. a slightly thermophilic bacterium of the phylum Bacteroidetes and the description of Raineyaceae fam. nov.</title>
        <authorList>
            <person name="Albuquerque L."/>
            <person name="Polonia A.R.M."/>
            <person name="Barroso C."/>
            <person name="Froufe H.J.C."/>
            <person name="Lage O."/>
            <person name="Lobo-Da-Cunha A."/>
            <person name="Egas C."/>
            <person name="Da Costa M.S."/>
        </authorList>
    </citation>
    <scope>NUCLEOTIDE SEQUENCE [LARGE SCALE GENOMIC DNA]</scope>
    <source>
        <strain evidence="5 6">SPSPC-11</strain>
    </source>
</reference>
<keyword evidence="6" id="KW-1185">Reference proteome</keyword>
<dbReference type="PROSITE" id="PS00211">
    <property type="entry name" value="ABC_TRANSPORTER_1"/>
    <property type="match status" value="1"/>
</dbReference>
<dbReference type="Gene3D" id="3.40.50.300">
    <property type="entry name" value="P-loop containing nucleotide triphosphate hydrolases"/>
    <property type="match status" value="1"/>
</dbReference>